<reference evidence="1 2" key="1">
    <citation type="submission" date="2020-04" db="EMBL/GenBank/DDBJ databases">
        <title>Phylogenetic Diversity and Antibacterial Activity against Ralstonia solanacearum of Endophytic Actinomycete Isolated from Moss.</title>
        <authorList>
            <person name="Zhuang X."/>
        </authorList>
    </citation>
    <scope>NUCLEOTIDE SEQUENCE [LARGE SCALE GENOMIC DNA]</scope>
    <source>
        <strain evidence="1 2">LD120</strain>
    </source>
</reference>
<proteinExistence type="predicted"/>
<dbReference type="Proteomes" id="UP000772196">
    <property type="component" value="Unassembled WGS sequence"/>
</dbReference>
<protein>
    <submittedName>
        <fullName evidence="1">Uncharacterized protein</fullName>
    </submittedName>
</protein>
<evidence type="ECO:0000313" key="1">
    <source>
        <dbReference type="EMBL" id="NKI45097.1"/>
    </source>
</evidence>
<dbReference type="EMBL" id="JAAWWP010000026">
    <property type="protein sequence ID" value="NKI45097.1"/>
    <property type="molecule type" value="Genomic_DNA"/>
</dbReference>
<name>A0ABX1HAM5_9ACTN</name>
<organism evidence="1 2">
    <name type="scientific">Streptomyces physcomitrii</name>
    <dbReference type="NCBI Taxonomy" id="2724184"/>
    <lineage>
        <taxon>Bacteria</taxon>
        <taxon>Bacillati</taxon>
        <taxon>Actinomycetota</taxon>
        <taxon>Actinomycetes</taxon>
        <taxon>Kitasatosporales</taxon>
        <taxon>Streptomycetaceae</taxon>
        <taxon>Streptomyces</taxon>
    </lineage>
</organism>
<comment type="caution">
    <text evidence="1">The sequence shown here is derived from an EMBL/GenBank/DDBJ whole genome shotgun (WGS) entry which is preliminary data.</text>
</comment>
<dbReference type="RefSeq" id="WP_168543318.1">
    <property type="nucleotide sequence ID" value="NZ_JAAWWP010000026.1"/>
</dbReference>
<evidence type="ECO:0000313" key="2">
    <source>
        <dbReference type="Proteomes" id="UP000772196"/>
    </source>
</evidence>
<gene>
    <name evidence="1" type="ORF">HFV08_28430</name>
</gene>
<sequence length="126" mass="13135">MHPVNRADDPASQVVVEIGGRAGGDAHTVFCALRTAYTSDREADDEPQGSADGRTTVWTATFDVSEVHERPAPARLGAAVTATVQGGYAAVESLRSTLASAFAVRVVGTAAGDQEKEVQLELESHA</sequence>
<accession>A0ABX1HAM5</accession>
<keyword evidence="2" id="KW-1185">Reference proteome</keyword>